<dbReference type="Proteomes" id="UP001161497">
    <property type="component" value="Chromosome"/>
</dbReference>
<sequence>MNLFSILLSLFFFAYYERVETYARLFLTQKPGATQQEPRIFIEEHEYDEAPFIVGYLYYSEDLQYPIISIKGWADGRYVPMRRYDRDIA</sequence>
<name>A0ABM9IFA7_9BACT</name>
<dbReference type="RefSeq" id="WP_009059480.1">
    <property type="nucleotide sequence ID" value="NZ_JAHXRZ010000001.1"/>
</dbReference>
<accession>A0ABM9IFA7</accession>
<keyword evidence="2" id="KW-1185">Reference proteome</keyword>
<organism evidence="1 2">
    <name type="scientific">Candidatus Methylacidiphilum fumarolicum</name>
    <dbReference type="NCBI Taxonomy" id="591154"/>
    <lineage>
        <taxon>Bacteria</taxon>
        <taxon>Pseudomonadati</taxon>
        <taxon>Verrucomicrobiota</taxon>
        <taxon>Methylacidiphilae</taxon>
        <taxon>Methylacidiphilales</taxon>
        <taxon>Methylacidiphilaceae</taxon>
        <taxon>Methylacidiphilum (ex Ratnadevi et al. 2023)</taxon>
    </lineage>
</organism>
<protein>
    <submittedName>
        <fullName evidence="1">Uncharacterized protein</fullName>
    </submittedName>
</protein>
<evidence type="ECO:0000313" key="2">
    <source>
        <dbReference type="Proteomes" id="UP001161497"/>
    </source>
</evidence>
<dbReference type="EMBL" id="OX458932">
    <property type="protein sequence ID" value="CAI9086391.1"/>
    <property type="molecule type" value="Genomic_DNA"/>
</dbReference>
<gene>
    <name evidence="1" type="ORF">MFUM_2075</name>
</gene>
<proteinExistence type="predicted"/>
<reference evidence="1" key="1">
    <citation type="submission" date="2023-03" db="EMBL/GenBank/DDBJ databases">
        <authorList>
            <person name="Cremers G."/>
            <person name="Picone N."/>
        </authorList>
    </citation>
    <scope>NUCLEOTIDE SEQUENCE</scope>
    <source>
        <strain evidence="1">Sample_alias</strain>
    </source>
</reference>
<evidence type="ECO:0000313" key="1">
    <source>
        <dbReference type="EMBL" id="CAI9086391.1"/>
    </source>
</evidence>